<proteinExistence type="predicted"/>
<evidence type="ECO:0008006" key="3">
    <source>
        <dbReference type="Google" id="ProtNLM"/>
    </source>
</evidence>
<comment type="caution">
    <text evidence="1">The sequence shown here is derived from an EMBL/GenBank/DDBJ whole genome shotgun (WGS) entry which is preliminary data.</text>
</comment>
<reference evidence="1 2" key="1">
    <citation type="submission" date="2020-08" db="EMBL/GenBank/DDBJ databases">
        <title>Sequencing the genomes of 1000 actinobacteria strains.</title>
        <authorList>
            <person name="Klenk H.-P."/>
        </authorList>
    </citation>
    <scope>NUCLEOTIDE SEQUENCE [LARGE SCALE GENOMIC DNA]</scope>
    <source>
        <strain evidence="1 2">DSM 105498</strain>
    </source>
</reference>
<dbReference type="RefSeq" id="WP_183590782.1">
    <property type="nucleotide sequence ID" value="NZ_JACHWR010000001.1"/>
</dbReference>
<evidence type="ECO:0000313" key="2">
    <source>
        <dbReference type="Proteomes" id="UP000589626"/>
    </source>
</evidence>
<protein>
    <recommendedName>
        <fullName evidence="3">DUF2188 domain-containing protein</fullName>
    </recommendedName>
</protein>
<dbReference type="Proteomes" id="UP000589626">
    <property type="component" value="Unassembled WGS sequence"/>
</dbReference>
<accession>A0A7W4VS62</accession>
<dbReference type="Pfam" id="PF09954">
    <property type="entry name" value="DUF2188"/>
    <property type="match status" value="1"/>
</dbReference>
<gene>
    <name evidence="1" type="ORF">FHU40_000596</name>
</gene>
<sequence>MGGGVETYCSGDGWRNRVIGGAEPLPGEYRTREAASEVARAEARIRGVEHVILRPDGSVADRRRYPRLSGEIPG</sequence>
<dbReference type="AlphaFoldDB" id="A0A7W4VS62"/>
<dbReference type="InterPro" id="IPR018691">
    <property type="entry name" value="DUF2188"/>
</dbReference>
<evidence type="ECO:0000313" key="1">
    <source>
        <dbReference type="EMBL" id="MBB3040795.1"/>
    </source>
</evidence>
<organism evidence="1 2">
    <name type="scientific">Nocardioides soli</name>
    <dbReference type="NCBI Taxonomy" id="1036020"/>
    <lineage>
        <taxon>Bacteria</taxon>
        <taxon>Bacillati</taxon>
        <taxon>Actinomycetota</taxon>
        <taxon>Actinomycetes</taxon>
        <taxon>Propionibacteriales</taxon>
        <taxon>Nocardioidaceae</taxon>
        <taxon>Nocardioides</taxon>
    </lineage>
</organism>
<dbReference type="EMBL" id="JACHWR010000001">
    <property type="protein sequence ID" value="MBB3040795.1"/>
    <property type="molecule type" value="Genomic_DNA"/>
</dbReference>
<keyword evidence="2" id="KW-1185">Reference proteome</keyword>
<name>A0A7W4VS62_9ACTN</name>